<reference evidence="2" key="1">
    <citation type="submission" date="2019-11" db="EMBL/GenBank/DDBJ databases">
        <authorList>
            <person name="Feng L."/>
        </authorList>
    </citation>
    <scope>NUCLEOTIDE SEQUENCE</scope>
    <source>
        <strain evidence="2">CUreolyticusLFYP111</strain>
    </source>
</reference>
<evidence type="ECO:0000313" key="2">
    <source>
        <dbReference type="EMBL" id="VYS77662.1"/>
    </source>
</evidence>
<dbReference type="AlphaFoldDB" id="A0A6N2R9T6"/>
<protein>
    <submittedName>
        <fullName evidence="2">Uncharacterized protein</fullName>
    </submittedName>
</protein>
<organism evidence="2">
    <name type="scientific">Campylobacter ureolyticus</name>
    <dbReference type="NCBI Taxonomy" id="827"/>
    <lineage>
        <taxon>Bacteria</taxon>
        <taxon>Pseudomonadati</taxon>
        <taxon>Campylobacterota</taxon>
        <taxon>Epsilonproteobacteria</taxon>
        <taxon>Campylobacterales</taxon>
        <taxon>Campylobacteraceae</taxon>
        <taxon>Campylobacter</taxon>
    </lineage>
</organism>
<gene>
    <name evidence="2" type="ORF">CULFYP111_00321</name>
</gene>
<proteinExistence type="predicted"/>
<dbReference type="RefSeq" id="WP_156846818.1">
    <property type="nucleotide sequence ID" value="NZ_CACRSK010000001.1"/>
</dbReference>
<keyword evidence="1" id="KW-1133">Transmembrane helix</keyword>
<feature type="transmembrane region" description="Helical" evidence="1">
    <location>
        <begin position="35"/>
        <end position="58"/>
    </location>
</feature>
<keyword evidence="1" id="KW-0472">Membrane</keyword>
<feature type="transmembrane region" description="Helical" evidence="1">
    <location>
        <begin position="6"/>
        <end position="23"/>
    </location>
</feature>
<name>A0A6N2R9T6_9BACT</name>
<evidence type="ECO:0000256" key="1">
    <source>
        <dbReference type="SAM" id="Phobius"/>
    </source>
</evidence>
<dbReference type="EMBL" id="CACRSK010000001">
    <property type="protein sequence ID" value="VYS77662.1"/>
    <property type="molecule type" value="Genomic_DNA"/>
</dbReference>
<accession>A0A6N2R9T6</accession>
<sequence>MYYILLLLGVVLFLISVFILTKSGSNRKFKGYWEFWPCVISKVSLFMLLASWGLCVIFDDDNIFRSTKHQSRIYCFDESNPLCVGNVMLVSDNAVYLMVFFSLVLIYLGFFVLSDSLVEIKKDKVIKKWSLLGFSYKKEINFENLEMSYRGNNIKYGLKIKDNSKSFSFFYVCFPYKIKDIIMVERLILKALKPNPS</sequence>
<keyword evidence="1" id="KW-0812">Transmembrane</keyword>
<feature type="transmembrane region" description="Helical" evidence="1">
    <location>
        <begin position="94"/>
        <end position="118"/>
    </location>
</feature>